<name>A0AAN7W7U8_9PEZI</name>
<dbReference type="Proteomes" id="UP001310594">
    <property type="component" value="Unassembled WGS sequence"/>
</dbReference>
<feature type="compositionally biased region" description="Low complexity" evidence="1">
    <location>
        <begin position="86"/>
        <end position="108"/>
    </location>
</feature>
<evidence type="ECO:0000313" key="2">
    <source>
        <dbReference type="EMBL" id="KAK5701942.1"/>
    </source>
</evidence>
<organism evidence="2 3">
    <name type="scientific">Elasticomyces elasticus</name>
    <dbReference type="NCBI Taxonomy" id="574655"/>
    <lineage>
        <taxon>Eukaryota</taxon>
        <taxon>Fungi</taxon>
        <taxon>Dikarya</taxon>
        <taxon>Ascomycota</taxon>
        <taxon>Pezizomycotina</taxon>
        <taxon>Dothideomycetes</taxon>
        <taxon>Dothideomycetidae</taxon>
        <taxon>Mycosphaerellales</taxon>
        <taxon>Teratosphaeriaceae</taxon>
        <taxon>Elasticomyces</taxon>
    </lineage>
</organism>
<comment type="caution">
    <text evidence="2">The sequence shown here is derived from an EMBL/GenBank/DDBJ whole genome shotgun (WGS) entry which is preliminary data.</text>
</comment>
<evidence type="ECO:0000313" key="3">
    <source>
        <dbReference type="Proteomes" id="UP001310594"/>
    </source>
</evidence>
<proteinExistence type="predicted"/>
<dbReference type="AlphaFoldDB" id="A0AAN7W7U8"/>
<evidence type="ECO:0000256" key="1">
    <source>
        <dbReference type="SAM" id="MobiDB-lite"/>
    </source>
</evidence>
<feature type="region of interest" description="Disordered" evidence="1">
    <location>
        <begin position="28"/>
        <end position="215"/>
    </location>
</feature>
<feature type="compositionally biased region" description="Basic and acidic residues" evidence="1">
    <location>
        <begin position="183"/>
        <end position="197"/>
    </location>
</feature>
<feature type="compositionally biased region" description="Basic and acidic residues" evidence="1">
    <location>
        <begin position="149"/>
        <end position="160"/>
    </location>
</feature>
<dbReference type="EMBL" id="JAVRQU010000006">
    <property type="protein sequence ID" value="KAK5701942.1"/>
    <property type="molecule type" value="Genomic_DNA"/>
</dbReference>
<dbReference type="Pfam" id="PF13917">
    <property type="entry name" value="zf-CCHC_3"/>
    <property type="match status" value="1"/>
</dbReference>
<evidence type="ECO:0008006" key="4">
    <source>
        <dbReference type="Google" id="ProtNLM"/>
    </source>
</evidence>
<sequence length="215" mass="23626">MNRSKATATTLCQKCLKKGHYSYECTSAKQERPYVSRPSRTQQLLNPKLAPKIIEAPPRGAVEAKADSVSAKKPQEADVTASNPVRRSYSSDSDSVSSISTRSSKARSPPTSRPEENQGIQAQPARDATESGRMSAAKRRRSRSPSRASGDRASRSDHSRNRQRSRSPFRPTLGEAPAPISHNRSENHAPLEKRERSLSPYSRRVALSRGHGHGS</sequence>
<gene>
    <name evidence="2" type="ORF">LTR97_004760</name>
</gene>
<reference evidence="2" key="1">
    <citation type="submission" date="2023-08" db="EMBL/GenBank/DDBJ databases">
        <title>Black Yeasts Isolated from many extreme environments.</title>
        <authorList>
            <person name="Coleine C."/>
            <person name="Stajich J.E."/>
            <person name="Selbmann L."/>
        </authorList>
    </citation>
    <scope>NUCLEOTIDE SEQUENCE</scope>
    <source>
        <strain evidence="2">CCFEE 5810</strain>
    </source>
</reference>
<accession>A0AAN7W7U8</accession>
<protein>
    <recommendedName>
        <fullName evidence="4">Zinc knuckle-domain-containing protein</fullName>
    </recommendedName>
</protein>